<dbReference type="Gene3D" id="3.60.20.10">
    <property type="entry name" value="Glutamine Phosphoribosylpyrophosphate, subunit 1, domain 1"/>
    <property type="match status" value="1"/>
</dbReference>
<dbReference type="EC" id="6.3.5.4" evidence="3"/>
<organism evidence="6 7">
    <name type="scientific">Roseateles paludis</name>
    <dbReference type="NCBI Taxonomy" id="3145238"/>
    <lineage>
        <taxon>Bacteria</taxon>
        <taxon>Pseudomonadati</taxon>
        <taxon>Pseudomonadota</taxon>
        <taxon>Betaproteobacteria</taxon>
        <taxon>Burkholderiales</taxon>
        <taxon>Sphaerotilaceae</taxon>
        <taxon>Roseateles</taxon>
    </lineage>
</organism>
<dbReference type="InterPro" id="IPR001962">
    <property type="entry name" value="Asn_synthase"/>
</dbReference>
<dbReference type="PANTHER" id="PTHR43284">
    <property type="entry name" value="ASPARAGINE SYNTHETASE (GLUTAMINE-HYDROLYZING)"/>
    <property type="match status" value="1"/>
</dbReference>
<proteinExistence type="inferred from homology"/>
<evidence type="ECO:0000259" key="5">
    <source>
        <dbReference type="Pfam" id="PF00733"/>
    </source>
</evidence>
<dbReference type="PIRSF" id="PIRSF001589">
    <property type="entry name" value="Asn_synthetase_glu-h"/>
    <property type="match status" value="1"/>
</dbReference>
<dbReference type="PANTHER" id="PTHR43284:SF1">
    <property type="entry name" value="ASPARAGINE SYNTHETASE"/>
    <property type="match status" value="1"/>
</dbReference>
<comment type="caution">
    <text evidence="6">The sequence shown here is derived from an EMBL/GenBank/DDBJ whole genome shotgun (WGS) entry which is preliminary data.</text>
</comment>
<keyword evidence="7" id="KW-1185">Reference proteome</keyword>
<dbReference type="SUPFAM" id="SSF52402">
    <property type="entry name" value="Adenine nucleotide alpha hydrolases-like"/>
    <property type="match status" value="1"/>
</dbReference>
<dbReference type="SUPFAM" id="SSF56235">
    <property type="entry name" value="N-terminal nucleophile aminohydrolases (Ntn hydrolases)"/>
    <property type="match status" value="1"/>
</dbReference>
<gene>
    <name evidence="6" type="ORF">ABDJ85_06210</name>
</gene>
<dbReference type="RefSeq" id="WP_347703900.1">
    <property type="nucleotide sequence ID" value="NZ_JBDPZD010000002.1"/>
</dbReference>
<comment type="similarity">
    <text evidence="2">Belongs to the asparagine synthetase family.</text>
</comment>
<comment type="pathway">
    <text evidence="1">Amino-acid biosynthesis; L-asparagine biosynthesis; L-asparagine from L-aspartate (L-Gln route): step 1/1.</text>
</comment>
<dbReference type="InterPro" id="IPR006426">
    <property type="entry name" value="Asn_synth_AEB"/>
</dbReference>
<evidence type="ECO:0000256" key="3">
    <source>
        <dbReference type="ARBA" id="ARBA00012737"/>
    </source>
</evidence>
<evidence type="ECO:0000256" key="4">
    <source>
        <dbReference type="ARBA" id="ARBA00048741"/>
    </source>
</evidence>
<name>A0ABV0G008_9BURK</name>
<accession>A0ABV0G008</accession>
<reference evidence="6 7" key="1">
    <citation type="submission" date="2024-05" db="EMBL/GenBank/DDBJ databases">
        <title>Roseateles sp. DJS-2-20 16S ribosomal RNA gene Genome sequencing and assembly.</title>
        <authorList>
            <person name="Woo H."/>
        </authorList>
    </citation>
    <scope>NUCLEOTIDE SEQUENCE [LARGE SCALE GENOMIC DNA]</scope>
    <source>
        <strain evidence="6 7">DJS-2-20</strain>
    </source>
</reference>
<dbReference type="Gene3D" id="3.40.50.620">
    <property type="entry name" value="HUPs"/>
    <property type="match status" value="2"/>
</dbReference>
<dbReference type="InterPro" id="IPR029055">
    <property type="entry name" value="Ntn_hydrolases_N"/>
</dbReference>
<evidence type="ECO:0000313" key="7">
    <source>
        <dbReference type="Proteomes" id="UP001495147"/>
    </source>
</evidence>
<dbReference type="Proteomes" id="UP001495147">
    <property type="component" value="Unassembled WGS sequence"/>
</dbReference>
<protein>
    <recommendedName>
        <fullName evidence="3">asparagine synthase (glutamine-hydrolyzing)</fullName>
        <ecNumber evidence="3">6.3.5.4</ecNumber>
    </recommendedName>
</protein>
<comment type="catalytic activity">
    <reaction evidence="4">
        <text>L-aspartate + L-glutamine + ATP + H2O = L-asparagine + L-glutamate + AMP + diphosphate + H(+)</text>
        <dbReference type="Rhea" id="RHEA:12228"/>
        <dbReference type="ChEBI" id="CHEBI:15377"/>
        <dbReference type="ChEBI" id="CHEBI:15378"/>
        <dbReference type="ChEBI" id="CHEBI:29985"/>
        <dbReference type="ChEBI" id="CHEBI:29991"/>
        <dbReference type="ChEBI" id="CHEBI:30616"/>
        <dbReference type="ChEBI" id="CHEBI:33019"/>
        <dbReference type="ChEBI" id="CHEBI:58048"/>
        <dbReference type="ChEBI" id="CHEBI:58359"/>
        <dbReference type="ChEBI" id="CHEBI:456215"/>
        <dbReference type="EC" id="6.3.5.4"/>
    </reaction>
</comment>
<evidence type="ECO:0000256" key="2">
    <source>
        <dbReference type="ARBA" id="ARBA00005752"/>
    </source>
</evidence>
<dbReference type="CDD" id="cd01991">
    <property type="entry name" value="Asn_synthase_B_C"/>
    <property type="match status" value="1"/>
</dbReference>
<dbReference type="InterPro" id="IPR014729">
    <property type="entry name" value="Rossmann-like_a/b/a_fold"/>
</dbReference>
<dbReference type="Pfam" id="PF00733">
    <property type="entry name" value="Asn_synthase"/>
    <property type="match status" value="1"/>
</dbReference>
<evidence type="ECO:0000256" key="1">
    <source>
        <dbReference type="ARBA" id="ARBA00005187"/>
    </source>
</evidence>
<feature type="domain" description="Asparagine synthetase" evidence="5">
    <location>
        <begin position="222"/>
        <end position="603"/>
    </location>
</feature>
<dbReference type="EMBL" id="JBDPZD010000002">
    <property type="protein sequence ID" value="MEO3691057.1"/>
    <property type="molecule type" value="Genomic_DNA"/>
</dbReference>
<dbReference type="InterPro" id="IPR051786">
    <property type="entry name" value="ASN_synthetase/amidase"/>
</dbReference>
<sequence>MANGQAVQECSSDCEASGPVRSCWQREPLHSRTHPLNSRHAQVSPGKVGVRSDTVALPLNAHIQDVTEIFTGSPRRAGELNAAPSPQALWQDLLSKHSFTDAAAAVEGDFAVATVRPDGSVFMAVDRFAIRSLCYRIDSQGLRVAERADSLADGADRLSNQAVFEYLYHHIIPSPHTVFAGVQRLPPGHCAEFRDGKLHIARYWTPRFTPRTPDLADAKKQLRGLMRDAVAKQMDGSKPACFLSGGTDSSTVAGMMADLTSDVTAYSIGFEADGYDEMHYARVTAKHFGLKHREIYFTPDILVAEIPKVAASYDQPFGNSSVLPSFHCAREARADGVSRMLAGDGGDELFGGNTRYATQRLFDHWQRLPGPLRDGLLGPLFRLSIMAKLPVARKAASYVRQASQPMPGRIQEYNLIKRIGYQEIFPPSFLASVSQSEIESAQNEIWAQAQAPDELDRHLAYDWRYTLAECDLPKVVGSTQLAGVSVGFPMLDDALLQFSMQLPPAFKVKGQELRWFFKDAMRGFLPDEVITKKKQGFGLPFGVWMVEHAALNALTRDALQALVPRGLIRDDFVRRFFDELLPSHPHYYGTMAWILLMLEHWLRARAPDWSAAK</sequence>
<evidence type="ECO:0000313" key="6">
    <source>
        <dbReference type="EMBL" id="MEO3691057.1"/>
    </source>
</evidence>